<dbReference type="Pfam" id="PF02738">
    <property type="entry name" value="MoCoBD_1"/>
    <property type="match status" value="1"/>
</dbReference>
<dbReference type="PANTHER" id="PTHR45444">
    <property type="entry name" value="XANTHINE DEHYDROGENASE"/>
    <property type="match status" value="1"/>
</dbReference>
<dbReference type="Gene3D" id="3.90.1170.50">
    <property type="entry name" value="Aldehyde oxidase/xanthine dehydrogenase, a/b hammerhead"/>
    <property type="match status" value="1"/>
</dbReference>
<dbReference type="InterPro" id="IPR014309">
    <property type="entry name" value="Xanthine_DH_Mopterin-bd_su"/>
</dbReference>
<keyword evidence="4" id="KW-0001">2Fe-2S</keyword>
<dbReference type="SMART" id="SM01008">
    <property type="entry name" value="Ald_Xan_dh_C"/>
    <property type="match status" value="1"/>
</dbReference>
<feature type="region of interest" description="Disordered" evidence="11">
    <location>
        <begin position="776"/>
        <end position="804"/>
    </location>
</feature>
<keyword evidence="5" id="KW-0479">Metal-binding</keyword>
<dbReference type="AlphaFoldDB" id="A0A7Z0IVF5"/>
<dbReference type="SUPFAM" id="SSF54665">
    <property type="entry name" value="CO dehydrogenase molybdoprotein N-domain-like"/>
    <property type="match status" value="1"/>
</dbReference>
<dbReference type="GO" id="GO:0005506">
    <property type="term" value="F:iron ion binding"/>
    <property type="evidence" value="ECO:0007669"/>
    <property type="project" value="InterPro"/>
</dbReference>
<comment type="cofactor">
    <cofactor evidence="1">
        <name>Mo-molybdopterin</name>
        <dbReference type="ChEBI" id="CHEBI:71302"/>
    </cofactor>
</comment>
<evidence type="ECO:0000256" key="7">
    <source>
        <dbReference type="ARBA" id="ARBA00023004"/>
    </source>
</evidence>
<gene>
    <name evidence="13" type="ORF">BJ988_005396</name>
</gene>
<dbReference type="Pfam" id="PF01315">
    <property type="entry name" value="Ald_Xan_dh_C"/>
    <property type="match status" value="1"/>
</dbReference>
<proteinExistence type="inferred from homology"/>
<dbReference type="GO" id="GO:0030151">
    <property type="term" value="F:molybdenum ion binding"/>
    <property type="evidence" value="ECO:0007669"/>
    <property type="project" value="InterPro"/>
</dbReference>
<dbReference type="EC" id="1.17.1.4" evidence="13"/>
<protein>
    <submittedName>
        <fullName evidence="13">Xanthine dehydrogenase large subunit</fullName>
        <ecNumber evidence="13">1.17.1.4</ecNumber>
    </submittedName>
</protein>
<comment type="caution">
    <text evidence="13">The sequence shown here is derived from an EMBL/GenBank/DDBJ whole genome shotgun (WGS) entry which is preliminary data.</text>
</comment>
<name>A0A7Z0IVF5_9ACTN</name>
<comment type="similarity">
    <text evidence="3">Belongs to the xanthine dehydrogenase family.</text>
</comment>
<dbReference type="RefSeq" id="WP_179660909.1">
    <property type="nucleotide sequence ID" value="NZ_JACBZR010000001.1"/>
</dbReference>
<keyword evidence="7" id="KW-0408">Iron</keyword>
<reference evidence="13 14" key="1">
    <citation type="submission" date="2020-07" db="EMBL/GenBank/DDBJ databases">
        <title>Sequencing the genomes of 1000 actinobacteria strains.</title>
        <authorList>
            <person name="Klenk H.-P."/>
        </authorList>
    </citation>
    <scope>NUCLEOTIDE SEQUENCE [LARGE SCALE GENOMIC DNA]</scope>
    <source>
        <strain evidence="13 14">DSM 26487</strain>
    </source>
</reference>
<dbReference type="PANTHER" id="PTHR45444:SF3">
    <property type="entry name" value="XANTHINE DEHYDROGENASE"/>
    <property type="match status" value="1"/>
</dbReference>
<organism evidence="13 14">
    <name type="scientific">Nocardioides panzhihuensis</name>
    <dbReference type="NCBI Taxonomy" id="860243"/>
    <lineage>
        <taxon>Bacteria</taxon>
        <taxon>Bacillati</taxon>
        <taxon>Actinomycetota</taxon>
        <taxon>Actinomycetes</taxon>
        <taxon>Propionibacteriales</taxon>
        <taxon>Nocardioidaceae</taxon>
        <taxon>Nocardioides</taxon>
    </lineage>
</organism>
<dbReference type="InterPro" id="IPR046867">
    <property type="entry name" value="AldOxase/xan_DH_MoCoBD2"/>
</dbReference>
<keyword evidence="8" id="KW-0411">Iron-sulfur</keyword>
<dbReference type="NCBIfam" id="TIGR02965">
    <property type="entry name" value="xanthine_xdhB"/>
    <property type="match status" value="1"/>
</dbReference>
<evidence type="ECO:0000256" key="2">
    <source>
        <dbReference type="ARBA" id="ARBA00001974"/>
    </source>
</evidence>
<evidence type="ECO:0000256" key="1">
    <source>
        <dbReference type="ARBA" id="ARBA00001924"/>
    </source>
</evidence>
<evidence type="ECO:0000313" key="14">
    <source>
        <dbReference type="Proteomes" id="UP000564496"/>
    </source>
</evidence>
<evidence type="ECO:0000256" key="3">
    <source>
        <dbReference type="ARBA" id="ARBA00006849"/>
    </source>
</evidence>
<dbReference type="Gene3D" id="3.30.365.10">
    <property type="entry name" value="Aldehyde oxidase/xanthine dehydrogenase, molybdopterin binding domain"/>
    <property type="match status" value="4"/>
</dbReference>
<dbReference type="EMBL" id="JACBZR010000001">
    <property type="protein sequence ID" value="NYI80748.1"/>
    <property type="molecule type" value="Genomic_DNA"/>
</dbReference>
<evidence type="ECO:0000256" key="11">
    <source>
        <dbReference type="SAM" id="MobiDB-lite"/>
    </source>
</evidence>
<dbReference type="SUPFAM" id="SSF56003">
    <property type="entry name" value="Molybdenum cofactor-binding domain"/>
    <property type="match status" value="1"/>
</dbReference>
<dbReference type="GO" id="GO:0051537">
    <property type="term" value="F:2 iron, 2 sulfur cluster binding"/>
    <property type="evidence" value="ECO:0007669"/>
    <property type="project" value="UniProtKB-KW"/>
</dbReference>
<sequence length="804" mass="86349">MSALSERPDNPIVGIPMPHESAALHVTGEALYTDDLVGRIAGTLHAWPVQAPHTHALVTALRPEKAYEVPGVVRVLTADDVPGVNDAGVKHDEPLFPTEVMFHGHAVCWVLGETQEAARLGAAAVEVDYEPLPSLVTVQEAIAAESFQGTPRHLERGDAEAALEGAAHVFDGEFEFAGQEHFYLETHVSLALVDEGGQVLVHSSTQHPSETQEIVAHVLGVPSHEVTVQCLRMGGAFGGKEMQPHGYAAIAALGATLTGRPVRLRLNRTQDMTMSGKRHGFHSTWRVGFDDEGHILALEATLTADGGWSLDLSEPVLARALCHIDNAYWVPDIRVDGRVARTNKTSQTAFRGFGGPQGMLVMEDLLGRCAPLLGIDPLELRRRNLYQQDQTTPYGQPVRQADRLTACWNQVADSGEVARRRAEIAEFNHRHPHTKRGLAMTPVKFGISFNLTAFNQAGALVHVYKDGSVLINHGGTEMGQGLHTKMLQVAATALGLPLSRVRLAPTRTDKVPNTSATAASSGADLNGAAIKNACEQIRERLAQVAGGRLGISPNDVRFDDGVVRGLSPASGEIGWNELVNTAYHQRVQLWAAGFYRTEGLHWDPNVMQGEPFKYFANGVAASEVEVDGFTGAYTLRRVDIVHDVGDSLSPLIDIGQIEGGFVQGAGWLTLEDLRWDTSDGPNRGRLATQAASTYKLPSFSEMPEDFRVKLLEKAHEEGAVYGSKAVGEPPLMLAFSVREALREAAAAFGPAGSSVDLGCPATPEAVYWALDRARTPQAPEAAPSDADAGAEPAMAGGCASWRGK</sequence>
<keyword evidence="14" id="KW-1185">Reference proteome</keyword>
<dbReference type="FunFam" id="3.30.365.10:FF:000001">
    <property type="entry name" value="Xanthine dehydrogenase oxidase"/>
    <property type="match status" value="1"/>
</dbReference>
<dbReference type="Proteomes" id="UP000564496">
    <property type="component" value="Unassembled WGS sequence"/>
</dbReference>
<evidence type="ECO:0000313" key="13">
    <source>
        <dbReference type="EMBL" id="NYI80748.1"/>
    </source>
</evidence>
<comment type="cofactor">
    <cofactor evidence="9">
        <name>[2Fe-2S] cluster</name>
        <dbReference type="ChEBI" id="CHEBI:190135"/>
    </cofactor>
</comment>
<comment type="cofactor">
    <cofactor evidence="2">
        <name>FAD</name>
        <dbReference type="ChEBI" id="CHEBI:57692"/>
    </cofactor>
</comment>
<dbReference type="GO" id="GO:0004854">
    <property type="term" value="F:xanthine dehydrogenase activity"/>
    <property type="evidence" value="ECO:0007669"/>
    <property type="project" value="UniProtKB-EC"/>
</dbReference>
<dbReference type="Pfam" id="PF20256">
    <property type="entry name" value="MoCoBD_2"/>
    <property type="match status" value="1"/>
</dbReference>
<dbReference type="InterPro" id="IPR036856">
    <property type="entry name" value="Ald_Oxase/Xan_DH_a/b_sf"/>
</dbReference>
<evidence type="ECO:0000256" key="5">
    <source>
        <dbReference type="ARBA" id="ARBA00022723"/>
    </source>
</evidence>
<evidence type="ECO:0000256" key="4">
    <source>
        <dbReference type="ARBA" id="ARBA00022714"/>
    </source>
</evidence>
<evidence type="ECO:0000256" key="6">
    <source>
        <dbReference type="ARBA" id="ARBA00023002"/>
    </source>
</evidence>
<dbReference type="InterPro" id="IPR016208">
    <property type="entry name" value="Ald_Oxase/xanthine_DH-like"/>
</dbReference>
<dbReference type="InterPro" id="IPR000674">
    <property type="entry name" value="Ald_Oxase/Xan_DH_a/b"/>
</dbReference>
<feature type="domain" description="Aldehyde oxidase/xanthine dehydrogenase a/b hammerhead" evidence="12">
    <location>
        <begin position="27"/>
        <end position="133"/>
    </location>
</feature>
<evidence type="ECO:0000256" key="8">
    <source>
        <dbReference type="ARBA" id="ARBA00023014"/>
    </source>
</evidence>
<evidence type="ECO:0000256" key="10">
    <source>
        <dbReference type="ARBA" id="ARBA00053029"/>
    </source>
</evidence>
<evidence type="ECO:0000259" key="12">
    <source>
        <dbReference type="SMART" id="SM01008"/>
    </source>
</evidence>
<dbReference type="InterPro" id="IPR037165">
    <property type="entry name" value="AldOxase/xan_DH_Mopterin-bd_sf"/>
</dbReference>
<accession>A0A7Z0IVF5</accession>
<keyword evidence="6 13" id="KW-0560">Oxidoreductase</keyword>
<comment type="cofactor">
    <cofactor evidence="10">
        <name>Mo-molybdopterin cytosine dinucleotide</name>
        <dbReference type="ChEBI" id="CHEBI:71308"/>
    </cofactor>
</comment>
<dbReference type="FunFam" id="3.30.365.10:FF:000002">
    <property type="entry name" value="Xanthine dehydrogenase oxidase"/>
    <property type="match status" value="1"/>
</dbReference>
<evidence type="ECO:0000256" key="9">
    <source>
        <dbReference type="ARBA" id="ARBA00034078"/>
    </source>
</evidence>
<dbReference type="InterPro" id="IPR008274">
    <property type="entry name" value="AldOxase/xan_DH_MoCoBD1"/>
</dbReference>